<dbReference type="AlphaFoldDB" id="A0A1G7QQB7"/>
<sequence>MGNAVQFQDKFVAFVDVLGFKQLVVKAENNGDTTLGQVLAILEESGERKHRERLEKSGARICPESHHVSRDLSFRVTQISDSLIVSCEVSPAGLIQLINHCWVLVMQLMRLGVMCRGYVTRGPICHEDNRLVGTGYHRAYENEAGVSAFKRTAEERGTPFVEIDRNVTKYVAIHGDWCLGEMFKRMTKNDGELTALFPFQALSHSFTISAFAKFDAAQEQKSNNNVRKWLTDMKTSVESLVDRSNPSALQKAEHYLAALDAQLLICDKTDVFLNNLGRPLSFGKSS</sequence>
<dbReference type="EMBL" id="LT629690">
    <property type="protein sequence ID" value="SDG00736.1"/>
    <property type="molecule type" value="Genomic_DNA"/>
</dbReference>
<dbReference type="OrthoDB" id="8235971at2"/>
<gene>
    <name evidence="1" type="ORF">SAMN05444167_3959</name>
</gene>
<evidence type="ECO:0000313" key="1">
    <source>
        <dbReference type="EMBL" id="SDG00736.1"/>
    </source>
</evidence>
<organism evidence="1 2">
    <name type="scientific">Terriglobus roseus</name>
    <dbReference type="NCBI Taxonomy" id="392734"/>
    <lineage>
        <taxon>Bacteria</taxon>
        <taxon>Pseudomonadati</taxon>
        <taxon>Acidobacteriota</taxon>
        <taxon>Terriglobia</taxon>
        <taxon>Terriglobales</taxon>
        <taxon>Acidobacteriaceae</taxon>
        <taxon>Terriglobus</taxon>
    </lineage>
</organism>
<name>A0A1G7QQB7_9BACT</name>
<evidence type="ECO:0000313" key="2">
    <source>
        <dbReference type="Proteomes" id="UP000182427"/>
    </source>
</evidence>
<proteinExistence type="predicted"/>
<protein>
    <submittedName>
        <fullName evidence="1">Uncharacterized protein</fullName>
    </submittedName>
</protein>
<dbReference type="RefSeq" id="WP_083346668.1">
    <property type="nucleotide sequence ID" value="NZ_LT629690.1"/>
</dbReference>
<keyword evidence="2" id="KW-1185">Reference proteome</keyword>
<dbReference type="Proteomes" id="UP000182427">
    <property type="component" value="Chromosome I"/>
</dbReference>
<accession>A0A1G7QQB7</accession>
<reference evidence="1 2" key="1">
    <citation type="submission" date="2016-10" db="EMBL/GenBank/DDBJ databases">
        <authorList>
            <person name="de Groot N.N."/>
        </authorList>
    </citation>
    <scope>NUCLEOTIDE SEQUENCE [LARGE SCALE GENOMIC DNA]</scope>
    <source>
        <strain evidence="1 2">GAS232</strain>
    </source>
</reference>